<feature type="non-terminal residue" evidence="2">
    <location>
        <position position="48"/>
    </location>
</feature>
<keyword evidence="1" id="KW-1133">Transmembrane helix</keyword>
<evidence type="ECO:0000256" key="1">
    <source>
        <dbReference type="SAM" id="Phobius"/>
    </source>
</evidence>
<proteinExistence type="predicted"/>
<sequence>MLINCLIGSVFIGSAAKSMASLISSIHFLNLLSLFLIEIAAFLKAEYW</sequence>
<accession>A0A3B0PAX6</accession>
<evidence type="ECO:0000313" key="2">
    <source>
        <dbReference type="EMBL" id="SYV93157.1"/>
    </source>
</evidence>
<dbReference type="Proteomes" id="UP000259328">
    <property type="component" value="Chromosome"/>
</dbReference>
<reference evidence="3" key="1">
    <citation type="submission" date="2018-06" db="EMBL/GenBank/DDBJ databases">
        <authorList>
            <consortium name="Pathogen Informatics"/>
        </authorList>
    </citation>
    <scope>NUCLEOTIDE SEQUENCE [LARGE SCALE GENOMIC DNA]</scope>
    <source>
        <strain evidence="3">NCTC10124</strain>
    </source>
</reference>
<dbReference type="EMBL" id="LS991953">
    <property type="protein sequence ID" value="SYV93157.1"/>
    <property type="molecule type" value="Genomic_DNA"/>
</dbReference>
<protein>
    <submittedName>
        <fullName evidence="2">Uncharacterized protein</fullName>
    </submittedName>
</protein>
<keyword evidence="1" id="KW-0812">Transmembrane</keyword>
<dbReference type="AlphaFoldDB" id="A0A3B0PAX6"/>
<gene>
    <name evidence="2" type="ORF">NCTC10124_00886</name>
</gene>
<organism evidence="2 3">
    <name type="scientific">Mycoplasmopsis synoviae</name>
    <name type="common">Mycoplasma synoviae</name>
    <dbReference type="NCBI Taxonomy" id="2109"/>
    <lineage>
        <taxon>Bacteria</taxon>
        <taxon>Bacillati</taxon>
        <taxon>Mycoplasmatota</taxon>
        <taxon>Mycoplasmoidales</taxon>
        <taxon>Metamycoplasmataceae</taxon>
        <taxon>Mycoplasmopsis</taxon>
    </lineage>
</organism>
<feature type="transmembrane region" description="Helical" evidence="1">
    <location>
        <begin position="26"/>
        <end position="43"/>
    </location>
</feature>
<keyword evidence="1" id="KW-0472">Membrane</keyword>
<name>A0A3B0PAX6_MYCSY</name>
<evidence type="ECO:0000313" key="3">
    <source>
        <dbReference type="Proteomes" id="UP000259328"/>
    </source>
</evidence>